<proteinExistence type="predicted"/>
<dbReference type="AlphaFoldDB" id="A0AAW1KP66"/>
<evidence type="ECO:0000313" key="2">
    <source>
        <dbReference type="Proteomes" id="UP001458880"/>
    </source>
</evidence>
<keyword evidence="2" id="KW-1185">Reference proteome</keyword>
<organism evidence="1 2">
    <name type="scientific">Popillia japonica</name>
    <name type="common">Japanese beetle</name>
    <dbReference type="NCBI Taxonomy" id="7064"/>
    <lineage>
        <taxon>Eukaryota</taxon>
        <taxon>Metazoa</taxon>
        <taxon>Ecdysozoa</taxon>
        <taxon>Arthropoda</taxon>
        <taxon>Hexapoda</taxon>
        <taxon>Insecta</taxon>
        <taxon>Pterygota</taxon>
        <taxon>Neoptera</taxon>
        <taxon>Endopterygota</taxon>
        <taxon>Coleoptera</taxon>
        <taxon>Polyphaga</taxon>
        <taxon>Scarabaeiformia</taxon>
        <taxon>Scarabaeidae</taxon>
        <taxon>Rutelinae</taxon>
        <taxon>Popillia</taxon>
    </lineage>
</organism>
<gene>
    <name evidence="1" type="ORF">QE152_g19989</name>
</gene>
<comment type="caution">
    <text evidence="1">The sequence shown here is derived from an EMBL/GenBank/DDBJ whole genome shotgun (WGS) entry which is preliminary data.</text>
</comment>
<protein>
    <submittedName>
        <fullName evidence="1">Uncharacterized protein</fullName>
    </submittedName>
</protein>
<reference evidence="1 2" key="1">
    <citation type="journal article" date="2024" name="BMC Genomics">
        <title>De novo assembly and annotation of Popillia japonica's genome with initial clues to its potential as an invasive pest.</title>
        <authorList>
            <person name="Cucini C."/>
            <person name="Boschi S."/>
            <person name="Funari R."/>
            <person name="Cardaioli E."/>
            <person name="Iannotti N."/>
            <person name="Marturano G."/>
            <person name="Paoli F."/>
            <person name="Bruttini M."/>
            <person name="Carapelli A."/>
            <person name="Frati F."/>
            <person name="Nardi F."/>
        </authorList>
    </citation>
    <scope>NUCLEOTIDE SEQUENCE [LARGE SCALE GENOMIC DNA]</scope>
    <source>
        <strain evidence="1">DMR45628</strain>
    </source>
</reference>
<sequence>MLKTTSKTSYVLPYSMNIDGINDTRKLYELINNLDMLAETHGIKKLQLASLGYIDINYLEKCAEYITRGTDRTIEILVTEPRDNEKRNPRARKLTLRKKQVEPVDKIIIKAEGKDYAEILRTIKSQVKPEEIGAQVKSIKKTSRGDVLLEVGGG</sequence>
<name>A0AAW1KP66_POPJA</name>
<evidence type="ECO:0000313" key="1">
    <source>
        <dbReference type="EMBL" id="KAK9721855.1"/>
    </source>
</evidence>
<accession>A0AAW1KP66</accession>
<dbReference type="EMBL" id="JASPKY010000194">
    <property type="protein sequence ID" value="KAK9721855.1"/>
    <property type="molecule type" value="Genomic_DNA"/>
</dbReference>
<dbReference type="Proteomes" id="UP001458880">
    <property type="component" value="Unassembled WGS sequence"/>
</dbReference>